<proteinExistence type="predicted"/>
<feature type="region of interest" description="Disordered" evidence="1">
    <location>
        <begin position="75"/>
        <end position="99"/>
    </location>
</feature>
<comment type="caution">
    <text evidence="2">The sequence shown here is derived from an EMBL/GenBank/DDBJ whole genome shotgun (WGS) entry which is preliminary data.</text>
</comment>
<dbReference type="Proteomes" id="UP001320170">
    <property type="component" value="Unassembled WGS sequence"/>
</dbReference>
<accession>A0ABS8WXJ7</accession>
<protein>
    <submittedName>
        <fullName evidence="2">Uncharacterized protein</fullName>
    </submittedName>
</protein>
<sequence length="99" mass="10871">MSKAKINSEVPLNKLKPVGYKRQISVAYISPEGQLTSDDPNSYEGEKRVAYQNALLSQHPNTGYAEGILEERQKKPGFFATQKKEVSADSEPPAPTCSS</sequence>
<dbReference type="EMBL" id="JAJTND010000001">
    <property type="protein sequence ID" value="MCE3531168.1"/>
    <property type="molecule type" value="Genomic_DNA"/>
</dbReference>
<evidence type="ECO:0000313" key="2">
    <source>
        <dbReference type="EMBL" id="MCE3531168.1"/>
    </source>
</evidence>
<gene>
    <name evidence="2" type="ORF">LXO92_02110</name>
</gene>
<name>A0ABS8WXJ7_9GAMM</name>
<organism evidence="2 3">
    <name type="scientific">Legionella resiliens</name>
    <dbReference type="NCBI Taxonomy" id="2905958"/>
    <lineage>
        <taxon>Bacteria</taxon>
        <taxon>Pseudomonadati</taxon>
        <taxon>Pseudomonadota</taxon>
        <taxon>Gammaproteobacteria</taxon>
        <taxon>Legionellales</taxon>
        <taxon>Legionellaceae</taxon>
        <taxon>Legionella</taxon>
    </lineage>
</organism>
<reference evidence="2 3" key="1">
    <citation type="journal article" date="2024" name="Pathogens">
        <title>Characterization of a Novel Species of Legionella Isolated from a Healthcare Facility: Legionella resiliens sp. nov.</title>
        <authorList>
            <person name="Cristino S."/>
            <person name="Pascale M.R."/>
            <person name="Marino F."/>
            <person name="Derelitto C."/>
            <person name="Salaris S."/>
            <person name="Orsini M."/>
            <person name="Squarzoni S."/>
            <person name="Grottola A."/>
            <person name="Girolamini L."/>
        </authorList>
    </citation>
    <scope>NUCLEOTIDE SEQUENCE [LARGE SCALE GENOMIC DNA]</scope>
    <source>
        <strain evidence="2 3">8cVS16</strain>
    </source>
</reference>
<keyword evidence="3" id="KW-1185">Reference proteome</keyword>
<dbReference type="RefSeq" id="WP_182351109.1">
    <property type="nucleotide sequence ID" value="NZ_JAJSPM010000001.1"/>
</dbReference>
<evidence type="ECO:0000256" key="1">
    <source>
        <dbReference type="SAM" id="MobiDB-lite"/>
    </source>
</evidence>
<evidence type="ECO:0000313" key="3">
    <source>
        <dbReference type="Proteomes" id="UP001320170"/>
    </source>
</evidence>